<dbReference type="AlphaFoldDB" id="A0A0J6FLL1"/>
<evidence type="ECO:0000313" key="2">
    <source>
        <dbReference type="Proteomes" id="UP000054567"/>
    </source>
</evidence>
<gene>
    <name evidence="1" type="ORF">CPAG_06073</name>
</gene>
<organism evidence="1 2">
    <name type="scientific">Coccidioides posadasii RMSCC 3488</name>
    <dbReference type="NCBI Taxonomy" id="454284"/>
    <lineage>
        <taxon>Eukaryota</taxon>
        <taxon>Fungi</taxon>
        <taxon>Dikarya</taxon>
        <taxon>Ascomycota</taxon>
        <taxon>Pezizomycotina</taxon>
        <taxon>Eurotiomycetes</taxon>
        <taxon>Eurotiomycetidae</taxon>
        <taxon>Onygenales</taxon>
        <taxon>Onygenaceae</taxon>
        <taxon>Coccidioides</taxon>
    </lineage>
</organism>
<evidence type="ECO:0000313" key="1">
    <source>
        <dbReference type="EMBL" id="KMM69759.1"/>
    </source>
</evidence>
<protein>
    <submittedName>
        <fullName evidence="1">Uncharacterized protein</fullName>
    </submittedName>
</protein>
<dbReference type="Proteomes" id="UP000054567">
    <property type="component" value="Unassembled WGS sequence"/>
</dbReference>
<proteinExistence type="predicted"/>
<reference evidence="1 2" key="1">
    <citation type="submission" date="2007-06" db="EMBL/GenBank/DDBJ databases">
        <title>The Genome Sequence of Coccidioides posadasii RMSCC_3488.</title>
        <authorList>
            <consortium name="Coccidioides Genome Resources Consortium"/>
            <consortium name="The Broad Institute Genome Sequencing Platform"/>
            <person name="Henn M.R."/>
            <person name="Sykes S."/>
            <person name="Young S."/>
            <person name="Jaffe D."/>
            <person name="Berlin A."/>
            <person name="Alvarez P."/>
            <person name="Butler J."/>
            <person name="Gnerre S."/>
            <person name="Grabherr M."/>
            <person name="Mauceli E."/>
            <person name="Brockman W."/>
            <person name="Kodira C."/>
            <person name="Alvarado L."/>
            <person name="Zeng Q."/>
            <person name="Crawford M."/>
            <person name="Antoine C."/>
            <person name="Devon K."/>
            <person name="Galgiani J."/>
            <person name="Orsborn K."/>
            <person name="Lewis M.L."/>
            <person name="Nusbaum C."/>
            <person name="Galagan J."/>
            <person name="Birren B."/>
        </authorList>
    </citation>
    <scope>NUCLEOTIDE SEQUENCE [LARGE SCALE GENOMIC DNA]</scope>
    <source>
        <strain evidence="1 2">RMSCC 3488</strain>
    </source>
</reference>
<reference evidence="2" key="3">
    <citation type="journal article" date="2010" name="Genome Res.">
        <title>Population genomic sequencing of Coccidioides fungi reveals recent hybridization and transposon control.</title>
        <authorList>
            <person name="Neafsey D.E."/>
            <person name="Barker B.M."/>
            <person name="Sharpton T.J."/>
            <person name="Stajich J.E."/>
            <person name="Park D.J."/>
            <person name="Whiston E."/>
            <person name="Hung C.-Y."/>
            <person name="McMahan C."/>
            <person name="White J."/>
            <person name="Sykes S."/>
            <person name="Heiman D."/>
            <person name="Young S."/>
            <person name="Zeng Q."/>
            <person name="Abouelleil A."/>
            <person name="Aftuck L."/>
            <person name="Bessette D."/>
            <person name="Brown A."/>
            <person name="FitzGerald M."/>
            <person name="Lui A."/>
            <person name="Macdonald J.P."/>
            <person name="Priest M."/>
            <person name="Orbach M.J."/>
            <person name="Galgiani J.N."/>
            <person name="Kirkland T.N."/>
            <person name="Cole G.T."/>
            <person name="Birren B.W."/>
            <person name="Henn M.R."/>
            <person name="Taylor J.W."/>
            <person name="Rounsley S.D."/>
        </authorList>
    </citation>
    <scope>NUCLEOTIDE SEQUENCE [LARGE SCALE GENOMIC DNA]</scope>
    <source>
        <strain evidence="2">RMSCC 3488</strain>
    </source>
</reference>
<dbReference type="EMBL" id="DS268111">
    <property type="protein sequence ID" value="KMM69759.1"/>
    <property type="molecule type" value="Genomic_DNA"/>
</dbReference>
<name>A0A0J6FLL1_COCPO</name>
<reference evidence="2" key="2">
    <citation type="journal article" date="2009" name="Genome Res.">
        <title>Comparative genomic analyses of the human fungal pathogens Coccidioides and their relatives.</title>
        <authorList>
            <person name="Sharpton T.J."/>
            <person name="Stajich J.E."/>
            <person name="Rounsley S.D."/>
            <person name="Gardner M.J."/>
            <person name="Wortman J.R."/>
            <person name="Jordar V.S."/>
            <person name="Maiti R."/>
            <person name="Kodira C.D."/>
            <person name="Neafsey D.E."/>
            <person name="Zeng Q."/>
            <person name="Hung C.-Y."/>
            <person name="McMahan C."/>
            <person name="Muszewska A."/>
            <person name="Grynberg M."/>
            <person name="Mandel M.A."/>
            <person name="Kellner E.M."/>
            <person name="Barker B.M."/>
            <person name="Galgiani J.N."/>
            <person name="Orbach M.J."/>
            <person name="Kirkland T.N."/>
            <person name="Cole G.T."/>
            <person name="Henn M.R."/>
            <person name="Birren B.W."/>
            <person name="Taylor J.W."/>
        </authorList>
    </citation>
    <scope>NUCLEOTIDE SEQUENCE [LARGE SCALE GENOMIC DNA]</scope>
    <source>
        <strain evidence="2">RMSCC 3488</strain>
    </source>
</reference>
<sequence>MEDGCKGDDSAINWRVQTSSLVQNILVVSIVFGELTYLASARMVEGIFYAGDKFQNRQIYQRLGDYIQVPGAKPGIKSSIRLWLGGSKTGTQKPIFGAPPFFNIAGNAEIQIAETAEMRTPNQSASCQPIILVKGLGVYEFGATIFNRPPFSNKNHGLLTHKMTHLPGWMRLFSELSRRRVSSLGQWGVEE</sequence>
<accession>A0A0J6FLL1</accession>
<dbReference type="VEuPathDB" id="FungiDB:CPAG_06073"/>